<dbReference type="GO" id="GO:0003987">
    <property type="term" value="F:acetate-CoA ligase activity"/>
    <property type="evidence" value="ECO:0007669"/>
    <property type="project" value="UniProtKB-UniRule"/>
</dbReference>
<gene>
    <name evidence="9" type="ORF">THAOC_04321</name>
</gene>
<dbReference type="NCBIfam" id="TIGR02188">
    <property type="entry name" value="Ac_CoA_lig_AcsA"/>
    <property type="match status" value="1"/>
</dbReference>
<sequence>MTIGQIATAVALLLTSEKTRGFSPSHKSIVGRASILKATDDKAAAQTSAVYDSKTTNTLLERYRSDHKYSLSNNAAYWNRRATDLLTWEHYPYDENNLDGVMTGGFEHGDVAWFNGAKLNMCYNAIDRHVLNPATANKVAMIWEGDEPSQVLKFTYADLQRKVSEIANVLKAQGVKKGDVVTIYMPMLPQLPMTMLACTRIGAVHSVVFAGFSSEALSSRISASKSSIVVTANEGVRGTKSIPLKKIVDEAIKKNNCVDIVNNVLVYERERSILADGEEYDTSANKSVMEWVDGRDVNMNDLLPKQRPYCPPETMDSEDPSFILYTSGSTGQPKGLVHTTGGYALYAAHTTQTTFDLQPNDIFACVADCGWITGHSYTTYGPLLSGGTTVIFESTPLYPDAGRYWDMIERHGISIFYTAPTAVRSLIRFGDDIPKKYDLSSLRILGTVGEVGLPLILDVSFWLPSLTASLAAWDWYYNVVGQERCTIVDTYWQTGECVRVRPGVTPMKPGSCTLPLYGIDLVVLDPMSGVEIEGNDVEGVLAIRSPWPGMARTCLGDHERYLATYFKPYNGYYFTGDAVSRDKDGYHFIIGRVDDVINVSGHRIGTAEVESALVKHPSVAQAAVIGRPHPVKGEAIIAFATLTESNEEDEEKLVQDLRVLVRGEIGPFAAPDVIAITPSLPMTRSGKIMRRVLRKISAGEADQLGDVSTLADPSVVDTLIDLIAKQET</sequence>
<dbReference type="Gene3D" id="3.40.50.12780">
    <property type="entry name" value="N-terminal domain of ligase-like"/>
    <property type="match status" value="1"/>
</dbReference>
<dbReference type="PANTHER" id="PTHR24095">
    <property type="entry name" value="ACETYL-COENZYME A SYNTHETASE"/>
    <property type="match status" value="1"/>
</dbReference>
<evidence type="ECO:0000259" key="6">
    <source>
        <dbReference type="Pfam" id="PF00501"/>
    </source>
</evidence>
<comment type="similarity">
    <text evidence="1 5">Belongs to the ATP-dependent AMP-binding enzyme family.</text>
</comment>
<dbReference type="Pfam" id="PF16177">
    <property type="entry name" value="ACAS_N"/>
    <property type="match status" value="1"/>
</dbReference>
<evidence type="ECO:0000256" key="4">
    <source>
        <dbReference type="ARBA" id="ARBA00022840"/>
    </source>
</evidence>
<dbReference type="GO" id="GO:0016208">
    <property type="term" value="F:AMP binding"/>
    <property type="evidence" value="ECO:0007669"/>
    <property type="project" value="InterPro"/>
</dbReference>
<name>K0T919_THAOC</name>
<dbReference type="Pfam" id="PF00501">
    <property type="entry name" value="AMP-binding"/>
    <property type="match status" value="1"/>
</dbReference>
<dbReference type="CDD" id="cd05966">
    <property type="entry name" value="ACS"/>
    <property type="match status" value="1"/>
</dbReference>
<dbReference type="eggNOG" id="KOG1175">
    <property type="taxonomic scope" value="Eukaryota"/>
</dbReference>
<dbReference type="InterPro" id="IPR020845">
    <property type="entry name" value="AMP-binding_CS"/>
</dbReference>
<dbReference type="EC" id="6.2.1.1" evidence="5"/>
<dbReference type="InterPro" id="IPR042099">
    <property type="entry name" value="ANL_N_sf"/>
</dbReference>
<feature type="domain" description="AMP-dependent synthetase/ligase" evidence="6">
    <location>
        <begin position="135"/>
        <end position="547"/>
    </location>
</feature>
<evidence type="ECO:0000313" key="10">
    <source>
        <dbReference type="Proteomes" id="UP000266841"/>
    </source>
</evidence>
<feature type="domain" description="Acetyl-coenzyme A synthetase N-terminal" evidence="8">
    <location>
        <begin position="63"/>
        <end position="125"/>
    </location>
</feature>
<keyword evidence="2 5" id="KW-0436">Ligase</keyword>
<evidence type="ECO:0000256" key="1">
    <source>
        <dbReference type="ARBA" id="ARBA00006432"/>
    </source>
</evidence>
<comment type="catalytic activity">
    <reaction evidence="5">
        <text>acetate + ATP + CoA = acetyl-CoA + AMP + diphosphate</text>
        <dbReference type="Rhea" id="RHEA:23176"/>
        <dbReference type="ChEBI" id="CHEBI:30089"/>
        <dbReference type="ChEBI" id="CHEBI:30616"/>
        <dbReference type="ChEBI" id="CHEBI:33019"/>
        <dbReference type="ChEBI" id="CHEBI:57287"/>
        <dbReference type="ChEBI" id="CHEBI:57288"/>
        <dbReference type="ChEBI" id="CHEBI:456215"/>
        <dbReference type="EC" id="6.2.1.1"/>
    </reaction>
</comment>
<evidence type="ECO:0000259" key="8">
    <source>
        <dbReference type="Pfam" id="PF16177"/>
    </source>
</evidence>
<proteinExistence type="inferred from homology"/>
<dbReference type="InterPro" id="IPR011904">
    <property type="entry name" value="Ac_CoA_lig"/>
</dbReference>
<protein>
    <recommendedName>
        <fullName evidence="5">Acetyl-coenzyme A synthetase</fullName>
        <ecNumber evidence="5">6.2.1.1</ecNumber>
    </recommendedName>
</protein>
<evidence type="ECO:0000259" key="7">
    <source>
        <dbReference type="Pfam" id="PF13193"/>
    </source>
</evidence>
<dbReference type="GO" id="GO:0005524">
    <property type="term" value="F:ATP binding"/>
    <property type="evidence" value="ECO:0007669"/>
    <property type="project" value="UniProtKB-UniRule"/>
</dbReference>
<dbReference type="FunFam" id="3.30.300.30:FF:000004">
    <property type="entry name" value="Acetyl-coenzyme A synthetase"/>
    <property type="match status" value="1"/>
</dbReference>
<evidence type="ECO:0000256" key="5">
    <source>
        <dbReference type="RuleBase" id="RU361147"/>
    </source>
</evidence>
<keyword evidence="3 5" id="KW-0547">Nucleotide-binding</keyword>
<dbReference type="InterPro" id="IPR032387">
    <property type="entry name" value="ACAS_N"/>
</dbReference>
<comment type="caution">
    <text evidence="9">The sequence shown here is derived from an EMBL/GenBank/DDBJ whole genome shotgun (WGS) entry which is preliminary data.</text>
</comment>
<dbReference type="Proteomes" id="UP000266841">
    <property type="component" value="Unassembled WGS sequence"/>
</dbReference>
<dbReference type="PANTHER" id="PTHR24095:SF14">
    <property type="entry name" value="ACETYL-COENZYME A SYNTHETASE 1"/>
    <property type="match status" value="1"/>
</dbReference>
<dbReference type="PROSITE" id="PS00455">
    <property type="entry name" value="AMP_BINDING"/>
    <property type="match status" value="1"/>
</dbReference>
<reference evidence="9 10" key="1">
    <citation type="journal article" date="2012" name="Genome Biol.">
        <title>Genome and low-iron response of an oceanic diatom adapted to chronic iron limitation.</title>
        <authorList>
            <person name="Lommer M."/>
            <person name="Specht M."/>
            <person name="Roy A.S."/>
            <person name="Kraemer L."/>
            <person name="Andreson R."/>
            <person name="Gutowska M.A."/>
            <person name="Wolf J."/>
            <person name="Bergner S.V."/>
            <person name="Schilhabel M.B."/>
            <person name="Klostermeier U.C."/>
            <person name="Beiko R.G."/>
            <person name="Rosenstiel P."/>
            <person name="Hippler M."/>
            <person name="Laroche J."/>
        </authorList>
    </citation>
    <scope>NUCLEOTIDE SEQUENCE [LARGE SCALE GENOMIC DNA]</scope>
    <source>
        <strain evidence="9 10">CCMP1005</strain>
    </source>
</reference>
<dbReference type="AlphaFoldDB" id="K0T919"/>
<dbReference type="NCBIfam" id="NF001208">
    <property type="entry name" value="PRK00174.1"/>
    <property type="match status" value="1"/>
</dbReference>
<dbReference type="InterPro" id="IPR045851">
    <property type="entry name" value="AMP-bd_C_sf"/>
</dbReference>
<evidence type="ECO:0000256" key="3">
    <source>
        <dbReference type="ARBA" id="ARBA00022741"/>
    </source>
</evidence>
<feature type="domain" description="AMP-binding enzyme C-terminal" evidence="7">
    <location>
        <begin position="608"/>
        <end position="687"/>
    </location>
</feature>
<evidence type="ECO:0000256" key="2">
    <source>
        <dbReference type="ARBA" id="ARBA00022598"/>
    </source>
</evidence>
<dbReference type="GO" id="GO:0019427">
    <property type="term" value="P:acetyl-CoA biosynthetic process from acetate"/>
    <property type="evidence" value="ECO:0007669"/>
    <property type="project" value="InterPro"/>
</dbReference>
<evidence type="ECO:0000313" key="9">
    <source>
        <dbReference type="EMBL" id="EJK74035.1"/>
    </source>
</evidence>
<dbReference type="Gene3D" id="3.30.300.30">
    <property type="match status" value="1"/>
</dbReference>
<keyword evidence="10" id="KW-1185">Reference proteome</keyword>
<dbReference type="SUPFAM" id="SSF56801">
    <property type="entry name" value="Acetyl-CoA synthetase-like"/>
    <property type="match status" value="1"/>
</dbReference>
<accession>K0T919</accession>
<dbReference type="OrthoDB" id="1706066at2759"/>
<dbReference type="EMBL" id="AGNL01004011">
    <property type="protein sequence ID" value="EJK74035.1"/>
    <property type="molecule type" value="Genomic_DNA"/>
</dbReference>
<dbReference type="InterPro" id="IPR025110">
    <property type="entry name" value="AMP-bd_C"/>
</dbReference>
<organism evidence="9 10">
    <name type="scientific">Thalassiosira oceanica</name>
    <name type="common">Marine diatom</name>
    <dbReference type="NCBI Taxonomy" id="159749"/>
    <lineage>
        <taxon>Eukaryota</taxon>
        <taxon>Sar</taxon>
        <taxon>Stramenopiles</taxon>
        <taxon>Ochrophyta</taxon>
        <taxon>Bacillariophyta</taxon>
        <taxon>Coscinodiscophyceae</taxon>
        <taxon>Thalassiosirophycidae</taxon>
        <taxon>Thalassiosirales</taxon>
        <taxon>Thalassiosiraceae</taxon>
        <taxon>Thalassiosira</taxon>
    </lineage>
</organism>
<dbReference type="Pfam" id="PF13193">
    <property type="entry name" value="AMP-binding_C"/>
    <property type="match status" value="1"/>
</dbReference>
<dbReference type="FunFam" id="3.40.50.12780:FF:000001">
    <property type="entry name" value="Acetyl-coenzyme A synthetase"/>
    <property type="match status" value="1"/>
</dbReference>
<keyword evidence="4 5" id="KW-0067">ATP-binding</keyword>
<dbReference type="InterPro" id="IPR000873">
    <property type="entry name" value="AMP-dep_synth/lig_dom"/>
</dbReference>